<protein>
    <recommendedName>
        <fullName evidence="1">Shikimate dehydrogenase substrate binding N-terminal domain-containing protein</fullName>
    </recommendedName>
</protein>
<dbReference type="SUPFAM" id="SSF51735">
    <property type="entry name" value="NAD(P)-binding Rossmann-fold domains"/>
    <property type="match status" value="1"/>
</dbReference>
<reference evidence="2" key="1">
    <citation type="submission" date="2018-05" db="EMBL/GenBank/DDBJ databases">
        <authorList>
            <person name="Lanie J.A."/>
            <person name="Ng W.-L."/>
            <person name="Kazmierczak K.M."/>
            <person name="Andrzejewski T.M."/>
            <person name="Davidsen T.M."/>
            <person name="Wayne K.J."/>
            <person name="Tettelin H."/>
            <person name="Glass J.I."/>
            <person name="Rusch D."/>
            <person name="Podicherti R."/>
            <person name="Tsui H.-C.T."/>
            <person name="Winkler M.E."/>
        </authorList>
    </citation>
    <scope>NUCLEOTIDE SEQUENCE</scope>
</reference>
<dbReference type="InterPro" id="IPR046346">
    <property type="entry name" value="Aminoacid_DH-like_N_sf"/>
</dbReference>
<gene>
    <name evidence="2" type="ORF">METZ01_LOCUS436477</name>
</gene>
<dbReference type="Pfam" id="PF08501">
    <property type="entry name" value="Shikimate_dh_N"/>
    <property type="match status" value="1"/>
</dbReference>
<dbReference type="SUPFAM" id="SSF53223">
    <property type="entry name" value="Aminoacid dehydrogenase-like, N-terminal domain"/>
    <property type="match status" value="1"/>
</dbReference>
<dbReference type="Gene3D" id="3.40.50.10860">
    <property type="entry name" value="Leucine Dehydrogenase, chain A, domain 1"/>
    <property type="match status" value="1"/>
</dbReference>
<accession>A0A382YK26</accession>
<evidence type="ECO:0000259" key="1">
    <source>
        <dbReference type="Pfam" id="PF08501"/>
    </source>
</evidence>
<dbReference type="InterPro" id="IPR036291">
    <property type="entry name" value="NAD(P)-bd_dom_sf"/>
</dbReference>
<dbReference type="PANTHER" id="PTHR21089">
    <property type="entry name" value="SHIKIMATE DEHYDROGENASE"/>
    <property type="match status" value="1"/>
</dbReference>
<dbReference type="InterPro" id="IPR022893">
    <property type="entry name" value="Shikimate_DH_fam"/>
</dbReference>
<sequence>VQEGLFAEAVREFCARGGSGFNVTVPCKAEAFNLVDHHDPSALTTGVVNTVSLTENGELIGYNTDGPGLVRDLKARLDWQLKGQKILVLGAGGAVQGIISSLLAESPSELALWNRSPQRAA</sequence>
<organism evidence="2">
    <name type="scientific">marine metagenome</name>
    <dbReference type="NCBI Taxonomy" id="408172"/>
    <lineage>
        <taxon>unclassified sequences</taxon>
        <taxon>metagenomes</taxon>
        <taxon>ecological metagenomes</taxon>
    </lineage>
</organism>
<dbReference type="AlphaFoldDB" id="A0A382YK26"/>
<dbReference type="EMBL" id="UINC01176480">
    <property type="protein sequence ID" value="SVD83623.1"/>
    <property type="molecule type" value="Genomic_DNA"/>
</dbReference>
<proteinExistence type="predicted"/>
<dbReference type="GO" id="GO:0050661">
    <property type="term" value="F:NADP binding"/>
    <property type="evidence" value="ECO:0007669"/>
    <property type="project" value="TreeGrafter"/>
</dbReference>
<feature type="domain" description="Shikimate dehydrogenase substrate binding N-terminal" evidence="1">
    <location>
        <begin position="3"/>
        <end position="51"/>
    </location>
</feature>
<feature type="non-terminal residue" evidence="2">
    <location>
        <position position="1"/>
    </location>
</feature>
<dbReference type="GO" id="GO:0009423">
    <property type="term" value="P:chorismate biosynthetic process"/>
    <property type="evidence" value="ECO:0007669"/>
    <property type="project" value="TreeGrafter"/>
</dbReference>
<dbReference type="GO" id="GO:0004764">
    <property type="term" value="F:shikimate 3-dehydrogenase (NADP+) activity"/>
    <property type="evidence" value="ECO:0007669"/>
    <property type="project" value="InterPro"/>
</dbReference>
<feature type="non-terminal residue" evidence="2">
    <location>
        <position position="121"/>
    </location>
</feature>
<dbReference type="Gene3D" id="3.40.50.720">
    <property type="entry name" value="NAD(P)-binding Rossmann-like Domain"/>
    <property type="match status" value="1"/>
</dbReference>
<dbReference type="GO" id="GO:0005829">
    <property type="term" value="C:cytosol"/>
    <property type="evidence" value="ECO:0007669"/>
    <property type="project" value="TreeGrafter"/>
</dbReference>
<dbReference type="InterPro" id="IPR013708">
    <property type="entry name" value="Shikimate_DH-bd_N"/>
</dbReference>
<dbReference type="PANTHER" id="PTHR21089:SF1">
    <property type="entry name" value="BIFUNCTIONAL 3-DEHYDROQUINATE DEHYDRATASE_SHIKIMATE DEHYDROGENASE, CHLOROPLASTIC"/>
    <property type="match status" value="1"/>
</dbReference>
<evidence type="ECO:0000313" key="2">
    <source>
        <dbReference type="EMBL" id="SVD83623.1"/>
    </source>
</evidence>
<dbReference type="GO" id="GO:0019632">
    <property type="term" value="P:shikimate metabolic process"/>
    <property type="evidence" value="ECO:0007669"/>
    <property type="project" value="TreeGrafter"/>
</dbReference>
<name>A0A382YK26_9ZZZZ</name>